<protein>
    <submittedName>
        <fullName evidence="1">Uncharacterized protein</fullName>
    </submittedName>
</protein>
<sequence length="54" mass="6117">MSPPIGREADKIKWIEHPADRSSNRDLALKKLEDEVGLFKDRAEAESKVFSASF</sequence>
<keyword evidence="2" id="KW-1185">Reference proteome</keyword>
<evidence type="ECO:0000313" key="2">
    <source>
        <dbReference type="Proteomes" id="UP000886523"/>
    </source>
</evidence>
<dbReference type="EMBL" id="MU129096">
    <property type="protein sequence ID" value="KAF9506882.1"/>
    <property type="molecule type" value="Genomic_DNA"/>
</dbReference>
<name>A0A9P6AJU6_9AGAM</name>
<gene>
    <name evidence="1" type="ORF">BS47DRAFT_1352376</name>
</gene>
<feature type="non-terminal residue" evidence="1">
    <location>
        <position position="54"/>
    </location>
</feature>
<dbReference type="Proteomes" id="UP000886523">
    <property type="component" value="Unassembled WGS sequence"/>
</dbReference>
<organism evidence="1 2">
    <name type="scientific">Hydnum rufescens UP504</name>
    <dbReference type="NCBI Taxonomy" id="1448309"/>
    <lineage>
        <taxon>Eukaryota</taxon>
        <taxon>Fungi</taxon>
        <taxon>Dikarya</taxon>
        <taxon>Basidiomycota</taxon>
        <taxon>Agaricomycotina</taxon>
        <taxon>Agaricomycetes</taxon>
        <taxon>Cantharellales</taxon>
        <taxon>Hydnaceae</taxon>
        <taxon>Hydnum</taxon>
    </lineage>
</organism>
<accession>A0A9P6AJU6</accession>
<evidence type="ECO:0000313" key="1">
    <source>
        <dbReference type="EMBL" id="KAF9506882.1"/>
    </source>
</evidence>
<proteinExistence type="predicted"/>
<reference evidence="1" key="1">
    <citation type="journal article" date="2020" name="Nat. Commun.">
        <title>Large-scale genome sequencing of mycorrhizal fungi provides insights into the early evolution of symbiotic traits.</title>
        <authorList>
            <person name="Miyauchi S."/>
            <person name="Kiss E."/>
            <person name="Kuo A."/>
            <person name="Drula E."/>
            <person name="Kohler A."/>
            <person name="Sanchez-Garcia M."/>
            <person name="Morin E."/>
            <person name="Andreopoulos B."/>
            <person name="Barry K.W."/>
            <person name="Bonito G."/>
            <person name="Buee M."/>
            <person name="Carver A."/>
            <person name="Chen C."/>
            <person name="Cichocki N."/>
            <person name="Clum A."/>
            <person name="Culley D."/>
            <person name="Crous P.W."/>
            <person name="Fauchery L."/>
            <person name="Girlanda M."/>
            <person name="Hayes R.D."/>
            <person name="Keri Z."/>
            <person name="LaButti K."/>
            <person name="Lipzen A."/>
            <person name="Lombard V."/>
            <person name="Magnuson J."/>
            <person name="Maillard F."/>
            <person name="Murat C."/>
            <person name="Nolan M."/>
            <person name="Ohm R.A."/>
            <person name="Pangilinan J."/>
            <person name="Pereira M.F."/>
            <person name="Perotto S."/>
            <person name="Peter M."/>
            <person name="Pfister S."/>
            <person name="Riley R."/>
            <person name="Sitrit Y."/>
            <person name="Stielow J.B."/>
            <person name="Szollosi G."/>
            <person name="Zifcakova L."/>
            <person name="Stursova M."/>
            <person name="Spatafora J.W."/>
            <person name="Tedersoo L."/>
            <person name="Vaario L.M."/>
            <person name="Yamada A."/>
            <person name="Yan M."/>
            <person name="Wang P."/>
            <person name="Xu J."/>
            <person name="Bruns T."/>
            <person name="Baldrian P."/>
            <person name="Vilgalys R."/>
            <person name="Dunand C."/>
            <person name="Henrissat B."/>
            <person name="Grigoriev I.V."/>
            <person name="Hibbett D."/>
            <person name="Nagy L.G."/>
            <person name="Martin F.M."/>
        </authorList>
    </citation>
    <scope>NUCLEOTIDE SEQUENCE</scope>
    <source>
        <strain evidence="1">UP504</strain>
    </source>
</reference>
<dbReference type="AlphaFoldDB" id="A0A9P6AJU6"/>
<comment type="caution">
    <text evidence="1">The sequence shown here is derived from an EMBL/GenBank/DDBJ whole genome shotgun (WGS) entry which is preliminary data.</text>
</comment>